<reference evidence="1 5" key="1">
    <citation type="submission" date="2015-09" db="EMBL/GenBank/DDBJ databases">
        <authorList>
            <consortium name="Pathogen Informatics"/>
        </authorList>
    </citation>
    <scope>NUCLEOTIDE SEQUENCE [LARGE SCALE GENOMIC DNA]</scope>
    <source>
        <strain evidence="1 5">2789STDY5608835</strain>
    </source>
</reference>
<dbReference type="InterPro" id="IPR024269">
    <property type="entry name" value="DUF3791"/>
</dbReference>
<dbReference type="Pfam" id="PF12668">
    <property type="entry name" value="DUF3791"/>
    <property type="match status" value="1"/>
</dbReference>
<dbReference type="EMBL" id="QSKW01000054">
    <property type="protein sequence ID" value="RHE90018.1"/>
    <property type="molecule type" value="Genomic_DNA"/>
</dbReference>
<accession>A0A174FYT8</accession>
<organism evidence="1 5">
    <name type="scientific">Roseburia inulinivorans</name>
    <dbReference type="NCBI Taxonomy" id="360807"/>
    <lineage>
        <taxon>Bacteria</taxon>
        <taxon>Bacillati</taxon>
        <taxon>Bacillota</taxon>
        <taxon>Clostridia</taxon>
        <taxon>Lachnospirales</taxon>
        <taxon>Lachnospiraceae</taxon>
        <taxon>Roseburia</taxon>
    </lineage>
</organism>
<dbReference type="AlphaFoldDB" id="A0A174FYT8"/>
<evidence type="ECO:0000313" key="3">
    <source>
        <dbReference type="EMBL" id="RHD01879.1"/>
    </source>
</evidence>
<reference evidence="6 7" key="2">
    <citation type="submission" date="2018-08" db="EMBL/GenBank/DDBJ databases">
        <title>A genome reference for cultivated species of the human gut microbiota.</title>
        <authorList>
            <person name="Zou Y."/>
            <person name="Xue W."/>
            <person name="Luo G."/>
        </authorList>
    </citation>
    <scope>NUCLEOTIDE SEQUENCE [LARGE SCALE GENOMIC DNA]</scope>
    <source>
        <strain evidence="4 8">AM27-11</strain>
        <strain evidence="3 6">AM32-8LB</strain>
        <strain evidence="2 7">AM42-1AC</strain>
    </source>
</reference>
<dbReference type="Proteomes" id="UP000266391">
    <property type="component" value="Unassembled WGS sequence"/>
</dbReference>
<dbReference type="Proteomes" id="UP000095395">
    <property type="component" value="Unassembled WGS sequence"/>
</dbReference>
<sequence>MKKESDFVIYCMERYRYFKGLSGAEAAKIFEKYDIYGYIIKYFEALHTMGDHCIVQDIDDYIAGRSK</sequence>
<dbReference type="EMBL" id="QSIQ01000019">
    <property type="protein sequence ID" value="RHD01879.1"/>
    <property type="molecule type" value="Genomic_DNA"/>
</dbReference>
<dbReference type="Proteomes" id="UP000283492">
    <property type="component" value="Unassembled WGS sequence"/>
</dbReference>
<proteinExistence type="predicted"/>
<evidence type="ECO:0000313" key="2">
    <source>
        <dbReference type="EMBL" id="RHA89040.1"/>
    </source>
</evidence>
<name>A0A174FYT8_9FIRM</name>
<evidence type="ECO:0000313" key="7">
    <source>
        <dbReference type="Proteomes" id="UP000283492"/>
    </source>
</evidence>
<gene>
    <name evidence="4" type="ORF">DW707_17685</name>
    <name evidence="3" type="ORF">DW813_11750</name>
    <name evidence="2" type="ORF">DW914_08500</name>
    <name evidence="1" type="ORF">ERS852392_03457</name>
</gene>
<dbReference type="Proteomes" id="UP000286271">
    <property type="component" value="Unassembled WGS sequence"/>
</dbReference>
<evidence type="ECO:0000313" key="5">
    <source>
        <dbReference type="Proteomes" id="UP000095395"/>
    </source>
</evidence>
<evidence type="ECO:0000313" key="8">
    <source>
        <dbReference type="Proteomes" id="UP000286271"/>
    </source>
</evidence>
<evidence type="ECO:0000313" key="6">
    <source>
        <dbReference type="Proteomes" id="UP000266391"/>
    </source>
</evidence>
<evidence type="ECO:0000313" key="4">
    <source>
        <dbReference type="EMBL" id="RHE90018.1"/>
    </source>
</evidence>
<dbReference type="EMBL" id="QSFX01000012">
    <property type="protein sequence ID" value="RHA89040.1"/>
    <property type="molecule type" value="Genomic_DNA"/>
</dbReference>
<protein>
    <submittedName>
        <fullName evidence="2">DUF3791 domain-containing protein</fullName>
    </submittedName>
    <submittedName>
        <fullName evidence="1">Protein of uncharacterized function (DUF3791)</fullName>
    </submittedName>
</protein>
<dbReference type="RefSeq" id="WP_055303450.1">
    <property type="nucleotide sequence ID" value="NZ_CABJFX010000012.1"/>
</dbReference>
<dbReference type="EMBL" id="CYYR01000043">
    <property type="protein sequence ID" value="CUO53779.1"/>
    <property type="molecule type" value="Genomic_DNA"/>
</dbReference>
<evidence type="ECO:0000313" key="1">
    <source>
        <dbReference type="EMBL" id="CUO53779.1"/>
    </source>
</evidence>